<feature type="transmembrane region" description="Helical" evidence="1">
    <location>
        <begin position="12"/>
        <end position="31"/>
    </location>
</feature>
<dbReference type="Proteomes" id="UP000580839">
    <property type="component" value="Unassembled WGS sequence"/>
</dbReference>
<dbReference type="GO" id="GO:0009055">
    <property type="term" value="F:electron transfer activity"/>
    <property type="evidence" value="ECO:0007669"/>
    <property type="project" value="InterPro"/>
</dbReference>
<dbReference type="SUPFAM" id="SSF46626">
    <property type="entry name" value="Cytochrome c"/>
    <property type="match status" value="1"/>
</dbReference>
<dbReference type="InterPro" id="IPR036909">
    <property type="entry name" value="Cyt_c-like_dom_sf"/>
</dbReference>
<evidence type="ECO:0000313" key="4">
    <source>
        <dbReference type="Proteomes" id="UP000580839"/>
    </source>
</evidence>
<feature type="transmembrane region" description="Helical" evidence="1">
    <location>
        <begin position="113"/>
        <end position="132"/>
    </location>
</feature>
<feature type="domain" description="Urate oxidase N-terminal" evidence="2">
    <location>
        <begin position="4"/>
        <end position="290"/>
    </location>
</feature>
<protein>
    <submittedName>
        <fullName evidence="3">Urate hydroxylase PuuD</fullName>
    </submittedName>
</protein>
<dbReference type="EMBL" id="JABFRW010000055">
    <property type="protein sequence ID" value="NOT33576.1"/>
    <property type="molecule type" value="Genomic_DNA"/>
</dbReference>
<comment type="caution">
    <text evidence="3">The sequence shown here is derived from an EMBL/GenBank/DDBJ whole genome shotgun (WGS) entry which is preliminary data.</text>
</comment>
<accession>A0A849SGD2</accession>
<keyword evidence="1" id="KW-0812">Transmembrane</keyword>
<organism evidence="3 4">
    <name type="scientific">Eiseniibacteriota bacterium</name>
    <dbReference type="NCBI Taxonomy" id="2212470"/>
    <lineage>
        <taxon>Bacteria</taxon>
        <taxon>Candidatus Eiseniibacteriota</taxon>
    </lineage>
</organism>
<feature type="transmembrane region" description="Helical" evidence="1">
    <location>
        <begin position="171"/>
        <end position="192"/>
    </location>
</feature>
<dbReference type="Pfam" id="PF06181">
    <property type="entry name" value="Urate_ox_N"/>
    <property type="match status" value="1"/>
</dbReference>
<dbReference type="GO" id="GO:0020037">
    <property type="term" value="F:heme binding"/>
    <property type="evidence" value="ECO:0007669"/>
    <property type="project" value="InterPro"/>
</dbReference>
<evidence type="ECO:0000256" key="1">
    <source>
        <dbReference type="SAM" id="Phobius"/>
    </source>
</evidence>
<sequence>MTPYDWLNLLLRWSHLIAGIAWIGSSFYFIWLDGSLEKPAEPREGVEGEIWMVHSGGFYHVERRRLGPNEIPPVLHWFKWEAAITWMTGVALLIVVYYLTGGVYLLDPRVSGIDARTGVIIGVATLIGGWFVYDLLWRSPLGRIGWPATAISFALLGGVTYAMCHLLSGRAAFLHVGALMGSIMVANVWGVILPSQTAMLEATRAGRPADQEHSRAAKRRSVHNSYMTFPVLFIMLSNHFAGTYGHALNWVVLCLLIVFGASVRHLMIGSRATRAWAMASTAVSLGIVLVMTAPPARARGARASGAPPSFSEVKNVVHSRCVYCHSSNPVEPTFGPAPGGVSFDDPASIVKFAERIRVRAVETQTMPLANQTGMTPQERDLLARWIAHGAHGE</sequence>
<dbReference type="InterPro" id="IPR010389">
    <property type="entry name" value="Urate_ox_N"/>
</dbReference>
<feature type="transmembrane region" description="Helical" evidence="1">
    <location>
        <begin position="144"/>
        <end position="164"/>
    </location>
</feature>
<feature type="transmembrane region" description="Helical" evidence="1">
    <location>
        <begin position="244"/>
        <end position="263"/>
    </location>
</feature>
<evidence type="ECO:0000259" key="2">
    <source>
        <dbReference type="Pfam" id="PF06181"/>
    </source>
</evidence>
<proteinExistence type="predicted"/>
<name>A0A849SGD2_UNCEI</name>
<keyword evidence="1" id="KW-0472">Membrane</keyword>
<feature type="transmembrane region" description="Helical" evidence="1">
    <location>
        <begin position="275"/>
        <end position="293"/>
    </location>
</feature>
<reference evidence="3 4" key="1">
    <citation type="submission" date="2020-04" db="EMBL/GenBank/DDBJ databases">
        <title>Metagenomic profiling of ammonia- and methane-oxidizing microorganisms in a Dutch drinking water treatment plant.</title>
        <authorList>
            <person name="Poghosyan L."/>
            <person name="Leucker S."/>
        </authorList>
    </citation>
    <scope>NUCLEOTIDE SEQUENCE [LARGE SCALE GENOMIC DNA]</scope>
    <source>
        <strain evidence="3">S-RSF-IL-03</strain>
    </source>
</reference>
<keyword evidence="1" id="KW-1133">Transmembrane helix</keyword>
<evidence type="ECO:0000313" key="3">
    <source>
        <dbReference type="EMBL" id="NOT33576.1"/>
    </source>
</evidence>
<gene>
    <name evidence="3" type="ORF">HOP12_05320</name>
</gene>
<dbReference type="AlphaFoldDB" id="A0A849SGD2"/>
<feature type="transmembrane region" description="Helical" evidence="1">
    <location>
        <begin position="83"/>
        <end position="106"/>
    </location>
</feature>